<dbReference type="PROSITE" id="PS50818">
    <property type="entry name" value="INTEIN_C_TER"/>
    <property type="match status" value="1"/>
</dbReference>
<evidence type="ECO:0000256" key="1">
    <source>
        <dbReference type="ARBA" id="ARBA00022737"/>
    </source>
</evidence>
<name>A0ABQ4IMN7_9ACTN</name>
<dbReference type="InterPro" id="IPR056823">
    <property type="entry name" value="TEN-like_YD-shell"/>
</dbReference>
<dbReference type="Gene3D" id="2.170.16.10">
    <property type="entry name" value="Hedgehog/Intein (Hint) domain"/>
    <property type="match status" value="1"/>
</dbReference>
<dbReference type="SUPFAM" id="SSF51294">
    <property type="entry name" value="Hedgehog/intein (Hint) domain"/>
    <property type="match status" value="1"/>
</dbReference>
<dbReference type="InterPro" id="IPR006311">
    <property type="entry name" value="TAT_signal"/>
</dbReference>
<dbReference type="Pfam" id="PF05593">
    <property type="entry name" value="RHS_repeat"/>
    <property type="match status" value="1"/>
</dbReference>
<dbReference type="PANTHER" id="PTHR32305:SF17">
    <property type="entry name" value="TRNA NUCLEASE WAPA"/>
    <property type="match status" value="1"/>
</dbReference>
<dbReference type="EMBL" id="BOPA01000062">
    <property type="protein sequence ID" value="GIJ19071.1"/>
    <property type="molecule type" value="Genomic_DNA"/>
</dbReference>
<evidence type="ECO:0000259" key="3">
    <source>
        <dbReference type="SMART" id="SM00306"/>
    </source>
</evidence>
<dbReference type="InterPro" id="IPR006141">
    <property type="entry name" value="Intein_N"/>
</dbReference>
<feature type="region of interest" description="Disordered" evidence="2">
    <location>
        <begin position="59"/>
        <end position="83"/>
    </location>
</feature>
<evidence type="ECO:0000256" key="2">
    <source>
        <dbReference type="SAM" id="MobiDB-lite"/>
    </source>
</evidence>
<comment type="caution">
    <text evidence="4">The sequence shown here is derived from an EMBL/GenBank/DDBJ whole genome shotgun (WGS) entry which is preliminary data.</text>
</comment>
<dbReference type="InterPro" id="IPR022385">
    <property type="entry name" value="Rhs_assc_core"/>
</dbReference>
<dbReference type="InterPro" id="IPR003587">
    <property type="entry name" value="Hint_dom_N"/>
</dbReference>
<dbReference type="InterPro" id="IPR036844">
    <property type="entry name" value="Hint_dom_sf"/>
</dbReference>
<dbReference type="InterPro" id="IPR050708">
    <property type="entry name" value="T6SS_VgrG/RHS"/>
</dbReference>
<dbReference type="InterPro" id="IPR030934">
    <property type="entry name" value="Intein_C"/>
</dbReference>
<dbReference type="CDD" id="cd00081">
    <property type="entry name" value="Hint"/>
    <property type="match status" value="1"/>
</dbReference>
<dbReference type="Pfam" id="PF25023">
    <property type="entry name" value="TEN_YD-shell"/>
    <property type="match status" value="1"/>
</dbReference>
<keyword evidence="1" id="KW-0677">Repeat</keyword>
<protein>
    <submittedName>
        <fullName evidence="4">Type IV secretion protein Rhs</fullName>
    </submittedName>
</protein>
<dbReference type="Pfam" id="PF07591">
    <property type="entry name" value="PT-HINT"/>
    <property type="match status" value="1"/>
</dbReference>
<dbReference type="PANTHER" id="PTHR32305">
    <property type="match status" value="1"/>
</dbReference>
<dbReference type="NCBIfam" id="TIGR03696">
    <property type="entry name" value="Rhs_assc_core"/>
    <property type="match status" value="1"/>
</dbReference>
<dbReference type="InterPro" id="IPR031325">
    <property type="entry name" value="RHS_repeat"/>
</dbReference>
<proteinExistence type="predicted"/>
<evidence type="ECO:0000313" key="4">
    <source>
        <dbReference type="EMBL" id="GIJ19071.1"/>
    </source>
</evidence>
<accession>A0ABQ4IMN7</accession>
<gene>
    <name evidence="4" type="ORF">Vgi01_57550</name>
</gene>
<evidence type="ECO:0000313" key="5">
    <source>
        <dbReference type="Proteomes" id="UP000647860"/>
    </source>
</evidence>
<dbReference type="Proteomes" id="UP000647860">
    <property type="component" value="Unassembled WGS sequence"/>
</dbReference>
<keyword evidence="5" id="KW-1185">Reference proteome</keyword>
<reference evidence="4 5" key="1">
    <citation type="submission" date="2021-01" db="EMBL/GenBank/DDBJ databases">
        <title>Whole genome shotgun sequence of Verrucosispora gifhornensis NBRC 16317.</title>
        <authorList>
            <person name="Komaki H."/>
            <person name="Tamura T."/>
        </authorList>
    </citation>
    <scope>NUCLEOTIDE SEQUENCE [LARGE SCALE GENOMIC DNA]</scope>
    <source>
        <strain evidence="4 5">NBRC 16317</strain>
    </source>
</reference>
<organism evidence="4 5">
    <name type="scientific">Micromonospora gifhornensis</name>
    <dbReference type="NCBI Taxonomy" id="84594"/>
    <lineage>
        <taxon>Bacteria</taxon>
        <taxon>Bacillati</taxon>
        <taxon>Actinomycetota</taxon>
        <taxon>Actinomycetes</taxon>
        <taxon>Micromonosporales</taxon>
        <taxon>Micromonosporaceae</taxon>
        <taxon>Micromonospora</taxon>
    </lineage>
</organism>
<dbReference type="PROSITE" id="PS50817">
    <property type="entry name" value="INTEIN_N_TER"/>
    <property type="match status" value="1"/>
</dbReference>
<dbReference type="InterPro" id="IPR006530">
    <property type="entry name" value="YD"/>
</dbReference>
<dbReference type="NCBIfam" id="TIGR01643">
    <property type="entry name" value="YD_repeat_2x"/>
    <property type="match status" value="3"/>
</dbReference>
<feature type="region of interest" description="Disordered" evidence="2">
    <location>
        <begin position="1740"/>
        <end position="1761"/>
    </location>
</feature>
<dbReference type="SMART" id="SM00306">
    <property type="entry name" value="HintN"/>
    <property type="match status" value="1"/>
</dbReference>
<dbReference type="Gene3D" id="2.180.10.10">
    <property type="entry name" value="RHS repeat-associated core"/>
    <property type="match status" value="2"/>
</dbReference>
<sequence length="2255" mass="244091">MTPNRPSHGMLTLIRSRTRRRVIAVAAAVVMAAGLLQVPERAAVAATYTKPSITPVPAVPVTDVSPADTPQTRLSRASDKPAPVWPAAGTAHIAVAADSGPALGKPGGLPVRATANDSTMRRLGAPPRQVDIEVLDRATTAKGGIKGVLLQVSAKDASTGKLNLSIDYGSFATAYGADWATRLRMVALPECALVTPHQKQCAAIPLASTNNLAARTVSADVSVTSQASLFAVSAAASGPAGDYSATPLQASSTWSAGGNSGDFTWSYPMRVPPAPGDLTPQLALGYSAQSVDGRHAASNNQPSWMGEGFEAWPGGYIERRYRACAKDMAGDASNTTKTGDLCWATDNAVLSLTGHSGELIYNASEQRWHLRSDDGTRIRRETGAVNGDNNGEHWVVTTTNGIEYWFGRHQLPGWTSGKPVTNSTWTAPVFGNHPNEPCRGDTFSSSHCSQAWRWNLDYVVDLNGNSISYWYGKETNRYGRNLQATDAALYDRGGWLDKIEYGTRRTNDVDSIFSTPAPVRVDFAEADRCLSNCTNRGELSWPDTPWDSECTASPCTDNHAITFWSAKRLASVTTQVRNGGGYDNVERWTFTHSFPDPGDGTRAGLWLQKISHAGLVGTTSTVPDIEFTPVQKANRVDAIGDHSPAMNWMRIARIRTESGGTISVNYSAADCAADQPKPSPANNKRRCYPVIWEPEGYSSPVTDWFHKYVVDTIYEADNTGGAPPQGSPRIVYSYKYFDAAWHYNDDDGIIDKDAKTWSDWRGYGRVEVTVGDPGEQTSTETRYFQGMHGDRASTTAGDRRTVTIDGITDHDYYAGMVREQKTLNGPGGQTVSRVTNEPWASGATATRTINGDTVTARFTRIATVRSHTTLDAGRGERTTRVTTTYDNLGMATAIDDQGHDGVDGDEQCTKIQYTPRNDNIWLMDRPHRTQTYARKCADTTSTLTENDVIGETRTSYDGNSFGTAPTRGLPTRTEEMATWNGGNPTFTTTGQAGYDAHGRITSSRDAMNYETKTAYTPLTGGPVTSVKITNAMLHDTTTTVSPAWGAVTSSIDANGKRTDLAFDGLGRITKVWLPDRDKDTDPASVAMDYRIQNTAASYVATSRLNAASGYVTSYALYDGLLRPRQTQAPSPSGGRLLTETFYDSAGREKKVFGAYHTTGNPSGSLVTATERALVPTQTRTDYDGAGRAIASIFQPYDAERWRTRTYYAGDRTDITPPDGATATSTVTDARDRVVQLRQYHGAAPTPTTAGSWDTTTYAYNRKGQAESITDTAGNKWKYTYDLRGRQTTTEDPDRGTTTFTYDNAGRIETTTDARQKKIAYLYDPLNRKRAAYDNQVGGTMRAQWIYDTLAKGYLTQSTRFLPGGANYQVKVTGYTDTYQPAGTQYIIPTSETGLGGTYNYTNTWNPDGSLASLGLPSTRSDLGAETLLYSYSDLGLPTTLETLTGSTTTSYVDETIYNALGQLDQVDLHTGSGGHVWQRFTRELETGRLTGIRTDRDSVAPHTLGDTHYTYDPASNITKIADVAPDPVDDTQCFTYDHLRRLTHAWTPTSGDCAATRNAATLGGPAPYWHSWTFDAIGNRKKHNIHTTTGVSTTDYHYPATGAARPHGLTSTTGAKTGTYTYNETGDTLTRPSPSGAQTLTWDAEGLLETATDTTGQTRYVYDADGSRIIRRDPTGATLYLPGQEIRYTNATSANTCTRYYSHAGRTVASRAASGLTWLTDDHQGTQTTAIDNVTQVATTRRQTPYGEPRGSSQPAWPNLKGFVNGDTEPTGLTRLGARHYDPAIGRFISVDPIQDMAQPQQWHGYSYANNNPITFSDPSGLYATGDNDGHVRDMSPKRGVHKVVDYTPKVRDSTEPRPPIVIVSTPNYKVTVEDDGKVYVNTYPVPPGISGTKVAKLLGDWCDAGGFQCEINFYCGADSACDEIYKDQGAVNALYSICSTGECGHSVRIAISDDNHIVNLLAEGMFNGGSGAMPGARGSMAGAGGRTGYKAKLSGCQGSNSFTAGTHVLMADGTTKPIEDVKVGDLVLAADPESRETGERLVTHVINSDGPKELVAITIAARSQSEPADEIVATGNHPFWVEKLWRWVDAKDLRPGDLLKTSAGTYVQVTRLRAWSQPQAVYNLTVAGIHTYYVVAGGVPVLVHNCPMAGGKAIQGMKMPKAFGGVNLEHTKSGHMAGGHRVNAGKDLWPAGTTDAQIVSTAEQAFKNNPRITGYDSQTNMLRAQSTVNGQVYEMMVNKGTGEVRSIYPKGGRR</sequence>
<dbReference type="PROSITE" id="PS51318">
    <property type="entry name" value="TAT"/>
    <property type="match status" value="1"/>
</dbReference>
<feature type="domain" description="Hint" evidence="3">
    <location>
        <begin position="2000"/>
        <end position="2104"/>
    </location>
</feature>